<organism evidence="3 4">
    <name type="scientific">Leptosphaeria maculans (strain JN3 / isolate v23.1.3 / race Av1-4-5-6-7-8)</name>
    <name type="common">Blackleg fungus</name>
    <name type="synonym">Phoma lingam</name>
    <dbReference type="NCBI Taxonomy" id="985895"/>
    <lineage>
        <taxon>Eukaryota</taxon>
        <taxon>Fungi</taxon>
        <taxon>Dikarya</taxon>
        <taxon>Ascomycota</taxon>
        <taxon>Pezizomycotina</taxon>
        <taxon>Dothideomycetes</taxon>
        <taxon>Pleosporomycetidae</taxon>
        <taxon>Pleosporales</taxon>
        <taxon>Pleosporineae</taxon>
        <taxon>Leptosphaeriaceae</taxon>
        <taxon>Plenodomus</taxon>
        <taxon>Plenodomus lingam/Leptosphaeria maculans species complex</taxon>
    </lineage>
</organism>
<dbReference type="InterPro" id="IPR029071">
    <property type="entry name" value="Ubiquitin-like_domsf"/>
</dbReference>
<dbReference type="HOGENOM" id="CLU_032739_0_2_1"/>
<proteinExistence type="predicted"/>
<dbReference type="PANTHER" id="PTHR10562">
    <property type="entry name" value="SMALL UBIQUITIN-RELATED MODIFIER"/>
    <property type="match status" value="1"/>
</dbReference>
<evidence type="ECO:0000313" key="3">
    <source>
        <dbReference type="EMBL" id="CBX90454.1"/>
    </source>
</evidence>
<accession>E4ZGN4</accession>
<keyword evidence="4" id="KW-1185">Reference proteome</keyword>
<dbReference type="OrthoDB" id="3365399at2759"/>
<name>E4ZGN4_LEPMJ</name>
<evidence type="ECO:0000259" key="2">
    <source>
        <dbReference type="PROSITE" id="PS50053"/>
    </source>
</evidence>
<feature type="compositionally biased region" description="Basic and acidic residues" evidence="1">
    <location>
        <begin position="25"/>
        <end position="73"/>
    </location>
</feature>
<dbReference type="InParanoid" id="E4ZGN4"/>
<feature type="region of interest" description="Disordered" evidence="1">
    <location>
        <begin position="1"/>
        <end position="153"/>
    </location>
</feature>
<dbReference type="CDD" id="cd17080">
    <property type="entry name" value="Ubl_SLD2_Esc2_like"/>
    <property type="match status" value="1"/>
</dbReference>
<dbReference type="SMART" id="SM00213">
    <property type="entry name" value="UBQ"/>
    <property type="match status" value="1"/>
</dbReference>
<evidence type="ECO:0000313" key="4">
    <source>
        <dbReference type="Proteomes" id="UP000002668"/>
    </source>
</evidence>
<dbReference type="Proteomes" id="UP000002668">
    <property type="component" value="Genome"/>
</dbReference>
<dbReference type="InterPro" id="IPR022617">
    <property type="entry name" value="Rad60/SUMO-like_dom"/>
</dbReference>
<dbReference type="OMA" id="VHMEAVT"/>
<dbReference type="AlphaFoldDB" id="E4ZGN4"/>
<gene>
    <name evidence="3" type="ORF">LEMA_P065800.1</name>
</gene>
<dbReference type="VEuPathDB" id="FungiDB:LEMA_P065800.1"/>
<dbReference type="SUPFAM" id="SSF54236">
    <property type="entry name" value="Ubiquitin-like"/>
    <property type="match status" value="2"/>
</dbReference>
<dbReference type="eggNOG" id="ENOG502SB4V">
    <property type="taxonomic scope" value="Eukaryota"/>
</dbReference>
<dbReference type="GeneID" id="13291935"/>
<dbReference type="Gene3D" id="3.10.20.90">
    <property type="entry name" value="Phosphatidylinositol 3-kinase Catalytic Subunit, Chain A, domain 1"/>
    <property type="match status" value="1"/>
</dbReference>
<dbReference type="PROSITE" id="PS50053">
    <property type="entry name" value="UBIQUITIN_2"/>
    <property type="match status" value="1"/>
</dbReference>
<sequence length="438" mass="49162">MAEPPPTTTAPKKRSLFKRAAWQDAPKKEDEDMFSHSNEFKDIVAEQDRLREEDKRREETEAKQRKTSVPRESKSKRRRICTEDEKPVIPESESGSPVRATRRSRTPLPPASDSLAARYDSLAKSTSEGSTGRREPLIISLSDDDDDDDDKGAVNGYVALRQAETQNTLGVRPSGRPAVDNDEEVEEVLDPALAALQARARQRALERTNSAGTPAPEGEPTRIPVSQLFIDPEIPDADPLMVKVRINSTIEKPRKAWCERQGYSPDVTRGIFFTWKGTRLFDSTTIKRLGIQVDERGNVSVDGDTTLYDEDNIPKIHVKAWTEEVFMQRKREEAAEAAAKKTAAEAPLEAEQRTLTPEPEPVTARVRLVLKISSKDDFRLTVKPDTTFEHITSAYKSKLKIQKDQPVTLYFDGERLSPLDTVADAGIEDLDSIEVRLK</sequence>
<protein>
    <recommendedName>
        <fullName evidence="2">Ubiquitin-like domain-containing protein</fullName>
    </recommendedName>
</protein>
<dbReference type="Pfam" id="PF11976">
    <property type="entry name" value="Rad60-SLD"/>
    <property type="match status" value="1"/>
</dbReference>
<feature type="domain" description="Ubiquitin-like" evidence="2">
    <location>
        <begin position="366"/>
        <end position="438"/>
    </location>
</feature>
<dbReference type="EMBL" id="FP929064">
    <property type="protein sequence ID" value="CBX90454.1"/>
    <property type="molecule type" value="Genomic_DNA"/>
</dbReference>
<reference evidence="4" key="1">
    <citation type="journal article" date="2011" name="Nat. Commun.">
        <title>Effector diversification within compartments of the Leptosphaeria maculans genome affected by Repeat-Induced Point mutations.</title>
        <authorList>
            <person name="Rouxel T."/>
            <person name="Grandaubert J."/>
            <person name="Hane J.K."/>
            <person name="Hoede C."/>
            <person name="van de Wouw A.P."/>
            <person name="Couloux A."/>
            <person name="Dominguez V."/>
            <person name="Anthouard V."/>
            <person name="Bally P."/>
            <person name="Bourras S."/>
            <person name="Cozijnsen A.J."/>
            <person name="Ciuffetti L.M."/>
            <person name="Degrave A."/>
            <person name="Dilmaghani A."/>
            <person name="Duret L."/>
            <person name="Fudal I."/>
            <person name="Goodwin S.B."/>
            <person name="Gout L."/>
            <person name="Glaser N."/>
            <person name="Linglin J."/>
            <person name="Kema G.H.J."/>
            <person name="Lapalu N."/>
            <person name="Lawrence C.B."/>
            <person name="May K."/>
            <person name="Meyer M."/>
            <person name="Ollivier B."/>
            <person name="Poulain J."/>
            <person name="Schoch C.L."/>
            <person name="Simon A."/>
            <person name="Spatafora J.W."/>
            <person name="Stachowiak A."/>
            <person name="Turgeon B.G."/>
            <person name="Tyler B.M."/>
            <person name="Vincent D."/>
            <person name="Weissenbach J."/>
            <person name="Amselem J."/>
            <person name="Quesneville H."/>
            <person name="Oliver R.P."/>
            <person name="Wincker P."/>
            <person name="Balesdent M.-H."/>
            <person name="Howlett B.J."/>
        </authorList>
    </citation>
    <scope>NUCLEOTIDE SEQUENCE [LARGE SCALE GENOMIC DNA]</scope>
    <source>
        <strain evidence="4">JN3 / isolate v23.1.3 / race Av1-4-5-6-7-8</strain>
    </source>
</reference>
<evidence type="ECO:0000256" key="1">
    <source>
        <dbReference type="SAM" id="MobiDB-lite"/>
    </source>
</evidence>
<dbReference type="RefSeq" id="XP_003833819.1">
    <property type="nucleotide sequence ID" value="XM_003833771.1"/>
</dbReference>
<dbReference type="InterPro" id="IPR000626">
    <property type="entry name" value="Ubiquitin-like_dom"/>
</dbReference>